<dbReference type="Pfam" id="PF02982">
    <property type="entry name" value="Scytalone_dh"/>
    <property type="match status" value="2"/>
</dbReference>
<comment type="similarity">
    <text evidence="1">Belongs to the scytalone dehydratase family.</text>
</comment>
<gene>
    <name evidence="5" type="ORF">MPDQ_007932</name>
</gene>
<evidence type="ECO:0000256" key="2">
    <source>
        <dbReference type="ARBA" id="ARBA00023239"/>
    </source>
</evidence>
<dbReference type="STRING" id="5098.A0A507QV32"/>
<dbReference type="GO" id="GO:0006582">
    <property type="term" value="P:melanin metabolic process"/>
    <property type="evidence" value="ECO:0007669"/>
    <property type="project" value="InterPro"/>
</dbReference>
<keyword evidence="2" id="KW-0456">Lyase</keyword>
<dbReference type="Proteomes" id="UP000319663">
    <property type="component" value="Unassembled WGS sequence"/>
</dbReference>
<evidence type="ECO:0000313" key="6">
    <source>
        <dbReference type="Proteomes" id="UP000319663"/>
    </source>
</evidence>
<dbReference type="InterPro" id="IPR032710">
    <property type="entry name" value="NTF2-like_dom_sf"/>
</dbReference>
<evidence type="ECO:0000259" key="4">
    <source>
        <dbReference type="Pfam" id="PF02982"/>
    </source>
</evidence>
<organism evidence="5 6">
    <name type="scientific">Monascus purpureus</name>
    <name type="common">Red mold</name>
    <name type="synonym">Monascus anka</name>
    <dbReference type="NCBI Taxonomy" id="5098"/>
    <lineage>
        <taxon>Eukaryota</taxon>
        <taxon>Fungi</taxon>
        <taxon>Dikarya</taxon>
        <taxon>Ascomycota</taxon>
        <taxon>Pezizomycotina</taxon>
        <taxon>Eurotiomycetes</taxon>
        <taxon>Eurotiomycetidae</taxon>
        <taxon>Eurotiales</taxon>
        <taxon>Aspergillaceae</taxon>
        <taxon>Monascus</taxon>
    </lineage>
</organism>
<comment type="caution">
    <text evidence="5">The sequence shown here is derived from an EMBL/GenBank/DDBJ whole genome shotgun (WGS) entry which is preliminary data.</text>
</comment>
<proteinExistence type="inferred from homology"/>
<dbReference type="GO" id="GO:0030411">
    <property type="term" value="F:scytalone dehydratase activity"/>
    <property type="evidence" value="ECO:0007669"/>
    <property type="project" value="InterPro"/>
</dbReference>
<name>A0A507QV32_MONPU</name>
<accession>A0A507QV32</accession>
<dbReference type="AlphaFoldDB" id="A0A507QV32"/>
<evidence type="ECO:0000256" key="1">
    <source>
        <dbReference type="ARBA" id="ARBA00008584"/>
    </source>
</evidence>
<keyword evidence="6" id="KW-1185">Reference proteome</keyword>
<dbReference type="Gene3D" id="3.10.450.50">
    <property type="match status" value="2"/>
</dbReference>
<feature type="domain" description="Scytalone dehydratase-like" evidence="4">
    <location>
        <begin position="3"/>
        <end position="93"/>
    </location>
</feature>
<dbReference type="InterPro" id="IPR049884">
    <property type="entry name" value="Scytalone_dh"/>
</dbReference>
<protein>
    <recommendedName>
        <fullName evidence="4">Scytalone dehydratase-like domain-containing protein</fullName>
    </recommendedName>
</protein>
<evidence type="ECO:0000313" key="5">
    <source>
        <dbReference type="EMBL" id="TQB71011.1"/>
    </source>
</evidence>
<dbReference type="InterPro" id="IPR004235">
    <property type="entry name" value="Scytalone_dehydratase"/>
</dbReference>
<dbReference type="PIRSF" id="PIRSF024851">
    <property type="entry name" value="SCD1"/>
    <property type="match status" value="1"/>
</dbReference>
<evidence type="ECO:0000256" key="3">
    <source>
        <dbReference type="PIRSR" id="PIRSR024851-51"/>
    </source>
</evidence>
<feature type="binding site" evidence="3">
    <location>
        <position position="43"/>
    </location>
    <ligand>
        <name>substrate</name>
    </ligand>
</feature>
<dbReference type="CDD" id="cd00531">
    <property type="entry name" value="NTF2_like"/>
    <property type="match status" value="1"/>
</dbReference>
<dbReference type="EMBL" id="VIFY01000090">
    <property type="protein sequence ID" value="TQB71011.1"/>
    <property type="molecule type" value="Genomic_DNA"/>
</dbReference>
<sequence length="143" mass="16704">MAEISFEDYLALQGIVFEWADSYDNKDWERLRKVLAPALRVDYSIVGYTLFENMPAEEFIGMVSSLEFLGDPLVRTQHLMGAAKYERISDTEITVENRGHGHSFIKHWYKKVDGSWKLAGLCPKVYWNEHRFDKIFVQLPVKN</sequence>
<feature type="binding site" evidence="3">
    <location>
        <position position="23"/>
    </location>
    <ligand>
        <name>substrate</name>
    </ligand>
</feature>
<dbReference type="SUPFAM" id="SSF54427">
    <property type="entry name" value="NTF2-like"/>
    <property type="match status" value="1"/>
</dbReference>
<reference evidence="5 6" key="1">
    <citation type="submission" date="2019-06" db="EMBL/GenBank/DDBJ databases">
        <title>Wine fermentation using esterase from Monascus purpureus.</title>
        <authorList>
            <person name="Geng C."/>
            <person name="Zhang Y."/>
        </authorList>
    </citation>
    <scope>NUCLEOTIDE SEQUENCE [LARGE SCALE GENOMIC DNA]</scope>
    <source>
        <strain evidence="5">HQ1</strain>
    </source>
</reference>
<feature type="domain" description="Scytalone dehydratase-like" evidence="4">
    <location>
        <begin position="94"/>
        <end position="137"/>
    </location>
</feature>
<dbReference type="SMR" id="A0A507QV32"/>